<keyword evidence="5" id="KW-0949">S-adenosyl-L-methionine</keyword>
<dbReference type="InterPro" id="IPR035996">
    <property type="entry name" value="4pyrrol_Methylase_sf"/>
</dbReference>
<evidence type="ECO:0000256" key="1">
    <source>
        <dbReference type="ARBA" id="ARBA00004953"/>
    </source>
</evidence>
<dbReference type="PANTHER" id="PTHR43182">
    <property type="entry name" value="COBALT-PRECORRIN-6B C(15)-METHYLTRANSFERASE (DECARBOXYLATING)"/>
    <property type="match status" value="1"/>
</dbReference>
<name>A0AAU9E483_9FIRM</name>
<evidence type="ECO:0000256" key="4">
    <source>
        <dbReference type="ARBA" id="ARBA00022679"/>
    </source>
</evidence>
<dbReference type="Gene3D" id="3.30.950.10">
    <property type="entry name" value="Methyltransferase, Cobalt-precorrin-4 Transmethylase, Domain 2"/>
    <property type="match status" value="1"/>
</dbReference>
<organism evidence="7 8">
    <name type="scientific">Helicovermis profundi</name>
    <dbReference type="NCBI Taxonomy" id="3065157"/>
    <lineage>
        <taxon>Bacteria</taxon>
        <taxon>Bacillati</taxon>
        <taxon>Bacillota</taxon>
        <taxon>Clostridia</taxon>
        <taxon>Helicovermis</taxon>
    </lineage>
</organism>
<dbReference type="InterPro" id="IPR014776">
    <property type="entry name" value="4pyrrole_Mease_sub2"/>
</dbReference>
<sequence length="216" mass="24564">MNKFNIVGIGPGNPKYILPIATEIIENSDILIGGRRNLDSLKYLKKEEFIITGDLTKTIEFISANYQRKRISVILSGDTGFYSMLNFLSKHFDKSSFNVTAGISSLQYMYSKLALTYHNGILTSVHGRQNDFLNLINEKETLGLLTDKKNNPSFIAKEMKENLIDIGQFEIYVGENLSYENEKITVYAVDELAKEKCEFSDLNVVIIINKNELEKK</sequence>
<keyword evidence="2" id="KW-0169">Cobalamin biosynthesis</keyword>
<dbReference type="Pfam" id="PF00590">
    <property type="entry name" value="TP_methylase"/>
    <property type="match status" value="1"/>
</dbReference>
<evidence type="ECO:0000256" key="2">
    <source>
        <dbReference type="ARBA" id="ARBA00022573"/>
    </source>
</evidence>
<feature type="domain" description="Tetrapyrrole methylase" evidence="6">
    <location>
        <begin position="3"/>
        <end position="192"/>
    </location>
</feature>
<reference evidence="7 8" key="1">
    <citation type="submission" date="2023-08" db="EMBL/GenBank/DDBJ databases">
        <title>Helicovermis profunda gen. nov., sp. nov., a novel mesophilic, fermentative bacterium within the Bacillota from a deep-sea hydrothermal vent chimney.</title>
        <authorList>
            <person name="Miyazaki U."/>
            <person name="Mizutani D."/>
            <person name="Hashimoto Y."/>
            <person name="Tame A."/>
            <person name="Sawayama S."/>
            <person name="Miyazaki J."/>
            <person name="Takai K."/>
            <person name="Nakagawa S."/>
        </authorList>
    </citation>
    <scope>NUCLEOTIDE SEQUENCE [LARGE SCALE GENOMIC DNA]</scope>
    <source>
        <strain evidence="7 8">S502</strain>
    </source>
</reference>
<keyword evidence="3" id="KW-0489">Methyltransferase</keyword>
<dbReference type="InterPro" id="IPR014777">
    <property type="entry name" value="4pyrrole_Mease_sub1"/>
</dbReference>
<dbReference type="GO" id="GO:0032259">
    <property type="term" value="P:methylation"/>
    <property type="evidence" value="ECO:0007669"/>
    <property type="project" value="UniProtKB-KW"/>
</dbReference>
<dbReference type="GO" id="GO:0009236">
    <property type="term" value="P:cobalamin biosynthetic process"/>
    <property type="evidence" value="ECO:0007669"/>
    <property type="project" value="UniProtKB-KW"/>
</dbReference>
<keyword evidence="8" id="KW-1185">Reference proteome</keyword>
<dbReference type="EMBL" id="AP028654">
    <property type="protein sequence ID" value="BEP28063.1"/>
    <property type="molecule type" value="Genomic_DNA"/>
</dbReference>
<dbReference type="PANTHER" id="PTHR43182:SF1">
    <property type="entry name" value="COBALT-PRECORRIN-7 C(5)-METHYLTRANSFERASE"/>
    <property type="match status" value="1"/>
</dbReference>
<evidence type="ECO:0000256" key="5">
    <source>
        <dbReference type="ARBA" id="ARBA00022691"/>
    </source>
</evidence>
<dbReference type="InterPro" id="IPR050714">
    <property type="entry name" value="Cobalamin_biosynth_MTase"/>
</dbReference>
<dbReference type="InterPro" id="IPR012818">
    <property type="entry name" value="CbiE"/>
</dbReference>
<dbReference type="AlphaFoldDB" id="A0AAU9E483"/>
<proteinExistence type="predicted"/>
<dbReference type="RefSeq" id="WP_338536410.1">
    <property type="nucleotide sequence ID" value="NZ_AP028654.1"/>
</dbReference>
<dbReference type="Gene3D" id="3.40.1010.10">
    <property type="entry name" value="Cobalt-precorrin-4 Transmethylase, Domain 1"/>
    <property type="match status" value="1"/>
</dbReference>
<gene>
    <name evidence="7" type="primary">cbiE</name>
    <name evidence="7" type="ORF">HLPR_03940</name>
</gene>
<accession>A0AAU9E483</accession>
<dbReference type="CDD" id="cd11644">
    <property type="entry name" value="Precorrin-6Y-MT"/>
    <property type="match status" value="1"/>
</dbReference>
<evidence type="ECO:0000256" key="3">
    <source>
        <dbReference type="ARBA" id="ARBA00022603"/>
    </source>
</evidence>
<evidence type="ECO:0000259" key="6">
    <source>
        <dbReference type="Pfam" id="PF00590"/>
    </source>
</evidence>
<comment type="pathway">
    <text evidence="1">Cofactor biosynthesis; adenosylcobalamin biosynthesis.</text>
</comment>
<keyword evidence="4" id="KW-0808">Transferase</keyword>
<evidence type="ECO:0000313" key="8">
    <source>
        <dbReference type="Proteomes" id="UP001321786"/>
    </source>
</evidence>
<dbReference type="GO" id="GO:0008276">
    <property type="term" value="F:protein methyltransferase activity"/>
    <property type="evidence" value="ECO:0007669"/>
    <property type="project" value="InterPro"/>
</dbReference>
<dbReference type="KEGG" id="hprf:HLPR_03940"/>
<dbReference type="NCBIfam" id="TIGR02467">
    <property type="entry name" value="CbiE"/>
    <property type="match status" value="1"/>
</dbReference>
<protein>
    <submittedName>
        <fullName evidence="7">Precorrin-6y C5,15-methyltransferase (Decarboxylating) subunit CbiE</fullName>
    </submittedName>
</protein>
<dbReference type="SUPFAM" id="SSF53790">
    <property type="entry name" value="Tetrapyrrole methylase"/>
    <property type="match status" value="1"/>
</dbReference>
<dbReference type="Proteomes" id="UP001321786">
    <property type="component" value="Chromosome"/>
</dbReference>
<evidence type="ECO:0000313" key="7">
    <source>
        <dbReference type="EMBL" id="BEP28063.1"/>
    </source>
</evidence>
<dbReference type="InterPro" id="IPR000878">
    <property type="entry name" value="4pyrrol_Mease"/>
</dbReference>